<organism evidence="3 4">
    <name type="scientific">Phomopsis amygdali</name>
    <name type="common">Fusicoccum amygdali</name>
    <dbReference type="NCBI Taxonomy" id="1214568"/>
    <lineage>
        <taxon>Eukaryota</taxon>
        <taxon>Fungi</taxon>
        <taxon>Dikarya</taxon>
        <taxon>Ascomycota</taxon>
        <taxon>Pezizomycotina</taxon>
        <taxon>Sordariomycetes</taxon>
        <taxon>Sordariomycetidae</taxon>
        <taxon>Diaporthales</taxon>
        <taxon>Diaporthaceae</taxon>
        <taxon>Diaporthe</taxon>
    </lineage>
</organism>
<feature type="compositionally biased region" description="Low complexity" evidence="1">
    <location>
        <begin position="745"/>
        <end position="756"/>
    </location>
</feature>
<name>A0AAD9SEP9_PHOAM</name>
<evidence type="ECO:0000256" key="2">
    <source>
        <dbReference type="SAM" id="Phobius"/>
    </source>
</evidence>
<comment type="caution">
    <text evidence="3">The sequence shown here is derived from an EMBL/GenBank/DDBJ whole genome shotgun (WGS) entry which is preliminary data.</text>
</comment>
<feature type="compositionally biased region" description="Polar residues" evidence="1">
    <location>
        <begin position="716"/>
        <end position="740"/>
    </location>
</feature>
<feature type="transmembrane region" description="Helical" evidence="2">
    <location>
        <begin position="49"/>
        <end position="73"/>
    </location>
</feature>
<evidence type="ECO:0000313" key="4">
    <source>
        <dbReference type="Proteomes" id="UP001265746"/>
    </source>
</evidence>
<dbReference type="Proteomes" id="UP001265746">
    <property type="component" value="Unassembled WGS sequence"/>
</dbReference>
<keyword evidence="2" id="KW-1133">Transmembrane helix</keyword>
<proteinExistence type="predicted"/>
<sequence>MDHPATLAWPDGSQDLTLQIKIHLGLWTNWSQGRVLGATLTMDRQQANFLIAFTASFVVFVGSRFWRIICLVLHQSYSTSESRDALHHQRQVLLRNSGSSDSGVVSHGFIHVRVSASLISDSQFKFIALFHAWRGSNLQAIIRTAPALLLAIFCTIAFTIAGGFSSQIQFGNDDIGSAVLIDGTNCGILSNITSFRDQVALEKVAARLFDTANNYVQQCYSANSTGVTDCKHFASQRLPGFMENMAPCPFKDSLCRSNSTNLYLDTGFLDSHADLGSNAPPDERMFLRHKLQCAPLLTKGRVSVHGNYTRYNYGPQYAVVGTASNFSKGHLDYTYEVENIDDQYVIMDNKLMAEQSYMLRPLFAGTANGIPGAEPSSTFVPDDELGRADADILIVFLSGHGVVFGEPLDDDWYRATVPFATAANIDEEDSLSVYRTSEAASPLGCASQWQFCSSNTSACGPMASYFDAISGAAEAFGATNSESTSKGAEAADRLDWLTIATYIDALSEASMLQQLQDNALLSKQNLFGGYQGSVPNNQWQLDVTNWFSITLAAMQTSLLQTTSGFMITDESTAVLRPQTEAARKLCSNQVCILRLGRLFSKLIVPKKIRTTRYSSFSLFGLLFTYMLGGLILAISYSLEPILACLHRRRKYRQYAYLEWMTNETLQLHRLAHEGVDGAIGGWSRCESWVPTTAPGVLLTSLDISDLKHPKLHSSKETTTLPSLDVTQTTSPPSDTLSSGGTDLEPSPSSVQHPQPSCDGTNLVTNIDPETPQISPPHTPLEASGQDVVHHFEPPSPLEETPCMNTSQSDRQIRPVQNLDPGIPGRVGSAPPRTHTTFTIFPKIPNSTKNR</sequence>
<evidence type="ECO:0000256" key="1">
    <source>
        <dbReference type="SAM" id="MobiDB-lite"/>
    </source>
</evidence>
<evidence type="ECO:0000313" key="3">
    <source>
        <dbReference type="EMBL" id="KAK2606837.1"/>
    </source>
</evidence>
<keyword evidence="4" id="KW-1185">Reference proteome</keyword>
<dbReference type="EMBL" id="JAUJFL010000003">
    <property type="protein sequence ID" value="KAK2606837.1"/>
    <property type="molecule type" value="Genomic_DNA"/>
</dbReference>
<feature type="region of interest" description="Disordered" evidence="1">
    <location>
        <begin position="712"/>
        <end position="759"/>
    </location>
</feature>
<keyword evidence="2" id="KW-0472">Membrane</keyword>
<gene>
    <name evidence="3" type="ORF">N8I77_005562</name>
</gene>
<feature type="transmembrane region" description="Helical" evidence="2">
    <location>
        <begin position="616"/>
        <end position="638"/>
    </location>
</feature>
<feature type="transmembrane region" description="Helical" evidence="2">
    <location>
        <begin position="140"/>
        <end position="164"/>
    </location>
</feature>
<reference evidence="3" key="1">
    <citation type="submission" date="2023-06" db="EMBL/GenBank/DDBJ databases">
        <authorList>
            <person name="Noh H."/>
        </authorList>
    </citation>
    <scope>NUCLEOTIDE SEQUENCE</scope>
    <source>
        <strain evidence="3">DUCC20226</strain>
    </source>
</reference>
<accession>A0AAD9SEP9</accession>
<protein>
    <submittedName>
        <fullName evidence="3">Uncharacterized protein</fullName>
    </submittedName>
</protein>
<dbReference type="AlphaFoldDB" id="A0AAD9SEP9"/>
<keyword evidence="2" id="KW-0812">Transmembrane</keyword>